<dbReference type="EC" id="3.1.3.25" evidence="5"/>
<feature type="binding site" evidence="4">
    <location>
        <position position="70"/>
    </location>
    <ligand>
        <name>Mg(2+)</name>
        <dbReference type="ChEBI" id="CHEBI:18420"/>
        <label>1</label>
        <note>catalytic</note>
    </ligand>
</feature>
<dbReference type="KEGG" id="vgo:GJW-30_1_00377"/>
<evidence type="ECO:0000256" key="2">
    <source>
        <dbReference type="ARBA" id="ARBA00022723"/>
    </source>
</evidence>
<sequence>MRAADTALSADLELLTQAVRDAGALAFGKFRAKFKSWTKEGNSPVSEVDIACNDLLHDRLAPCGYGWLSEESVDDSARLDAERVWIIDPIDGTRSFIAGKEDWCVSAALVERGRPILGVIFGPAENTLLQACAGHGVLLNGAAVKAAPREHNRIRAAGPPRWLDALTDARQDIQPMPKVYSLALRIARVATADLDVAIAGRNASDWDIAAADLIVHEAGGRFTGLDGEPIQYNRPTPTHPMLLAARSDLHTDIAALLHKST</sequence>
<dbReference type="Gene3D" id="3.30.540.10">
    <property type="entry name" value="Fructose-1,6-Bisphosphatase, subunit A, domain 1"/>
    <property type="match status" value="1"/>
</dbReference>
<name>A0A0S3PPJ5_9BRAD</name>
<feature type="binding site" evidence="4">
    <location>
        <position position="91"/>
    </location>
    <ligand>
        <name>Mg(2+)</name>
        <dbReference type="ChEBI" id="CHEBI:18420"/>
        <label>1</label>
        <note>catalytic</note>
    </ligand>
</feature>
<dbReference type="Pfam" id="PF00459">
    <property type="entry name" value="Inositol_P"/>
    <property type="match status" value="1"/>
</dbReference>
<dbReference type="AlphaFoldDB" id="A0A0S3PPJ5"/>
<comment type="similarity">
    <text evidence="1">Belongs to the inositol monophosphatase superfamily.</text>
</comment>
<dbReference type="OrthoDB" id="9785695at2"/>
<evidence type="ECO:0000313" key="6">
    <source>
        <dbReference type="Proteomes" id="UP000236884"/>
    </source>
</evidence>
<dbReference type="SUPFAM" id="SSF56655">
    <property type="entry name" value="Carbohydrate phosphatase"/>
    <property type="match status" value="1"/>
</dbReference>
<evidence type="ECO:0000256" key="1">
    <source>
        <dbReference type="ARBA" id="ARBA00009759"/>
    </source>
</evidence>
<proteinExistence type="inferred from homology"/>
<reference evidence="5 6" key="1">
    <citation type="submission" date="2015-08" db="EMBL/GenBank/DDBJ databases">
        <title>Investigation of the bacterial diversity of lava forest soil.</title>
        <authorList>
            <person name="Lee J.S."/>
        </authorList>
    </citation>
    <scope>NUCLEOTIDE SEQUENCE [LARGE SCALE GENOMIC DNA]</scope>
    <source>
        <strain evidence="5 6">GJW-30</strain>
    </source>
</reference>
<dbReference type="Gene3D" id="3.40.190.80">
    <property type="match status" value="1"/>
</dbReference>
<keyword evidence="5" id="KW-0378">Hydrolase</keyword>
<dbReference type="InterPro" id="IPR000760">
    <property type="entry name" value="Inositol_monophosphatase-like"/>
</dbReference>
<dbReference type="PANTHER" id="PTHR20854:SF4">
    <property type="entry name" value="INOSITOL-1-MONOPHOSPHATASE-RELATED"/>
    <property type="match status" value="1"/>
</dbReference>
<dbReference type="RefSeq" id="WP_096350974.1">
    <property type="nucleotide sequence ID" value="NZ_AP014946.1"/>
</dbReference>
<keyword evidence="3 4" id="KW-0460">Magnesium</keyword>
<evidence type="ECO:0000256" key="4">
    <source>
        <dbReference type="PIRSR" id="PIRSR600760-2"/>
    </source>
</evidence>
<keyword evidence="6" id="KW-1185">Reference proteome</keyword>
<dbReference type="GO" id="GO:0046872">
    <property type="term" value="F:metal ion binding"/>
    <property type="evidence" value="ECO:0007669"/>
    <property type="project" value="UniProtKB-KW"/>
</dbReference>
<feature type="binding site" evidence="4">
    <location>
        <position position="90"/>
    </location>
    <ligand>
        <name>Mg(2+)</name>
        <dbReference type="ChEBI" id="CHEBI:18420"/>
        <label>2</label>
    </ligand>
</feature>
<organism evidence="5 6">
    <name type="scientific">Variibacter gotjawalensis</name>
    <dbReference type="NCBI Taxonomy" id="1333996"/>
    <lineage>
        <taxon>Bacteria</taxon>
        <taxon>Pseudomonadati</taxon>
        <taxon>Pseudomonadota</taxon>
        <taxon>Alphaproteobacteria</taxon>
        <taxon>Hyphomicrobiales</taxon>
        <taxon>Nitrobacteraceae</taxon>
        <taxon>Variibacter</taxon>
    </lineage>
</organism>
<dbReference type="GO" id="GO:0006020">
    <property type="term" value="P:inositol metabolic process"/>
    <property type="evidence" value="ECO:0007669"/>
    <property type="project" value="TreeGrafter"/>
</dbReference>
<dbReference type="GO" id="GO:0008934">
    <property type="term" value="F:inositol monophosphate 1-phosphatase activity"/>
    <property type="evidence" value="ECO:0007669"/>
    <property type="project" value="TreeGrafter"/>
</dbReference>
<feature type="binding site" evidence="4">
    <location>
        <position position="88"/>
    </location>
    <ligand>
        <name>Mg(2+)</name>
        <dbReference type="ChEBI" id="CHEBI:18420"/>
        <label>1</label>
        <note>catalytic</note>
    </ligand>
</feature>
<dbReference type="CDD" id="cd01638">
    <property type="entry name" value="CysQ"/>
    <property type="match status" value="1"/>
</dbReference>
<evidence type="ECO:0000313" key="5">
    <source>
        <dbReference type="EMBL" id="BAT57867.1"/>
    </source>
</evidence>
<dbReference type="PANTHER" id="PTHR20854">
    <property type="entry name" value="INOSITOL MONOPHOSPHATASE"/>
    <property type="match status" value="1"/>
</dbReference>
<dbReference type="EMBL" id="AP014946">
    <property type="protein sequence ID" value="BAT57867.1"/>
    <property type="molecule type" value="Genomic_DNA"/>
</dbReference>
<gene>
    <name evidence="5" type="primary">suhB_1</name>
    <name evidence="5" type="ORF">GJW-30_1_00377</name>
</gene>
<feature type="binding site" evidence="4">
    <location>
        <position position="207"/>
    </location>
    <ligand>
        <name>Mg(2+)</name>
        <dbReference type="ChEBI" id="CHEBI:18420"/>
        <label>1</label>
        <note>catalytic</note>
    </ligand>
</feature>
<keyword evidence="2 4" id="KW-0479">Metal-binding</keyword>
<dbReference type="GO" id="GO:0046854">
    <property type="term" value="P:phosphatidylinositol phosphate biosynthetic process"/>
    <property type="evidence" value="ECO:0007669"/>
    <property type="project" value="InterPro"/>
</dbReference>
<protein>
    <submittedName>
        <fullName evidence="5">Inositol-1-monophosphatase</fullName>
        <ecNumber evidence="5">3.1.3.25</ecNumber>
    </submittedName>
</protein>
<accession>A0A0S3PPJ5</accession>
<evidence type="ECO:0000256" key="3">
    <source>
        <dbReference type="ARBA" id="ARBA00022842"/>
    </source>
</evidence>
<dbReference type="PROSITE" id="PS00630">
    <property type="entry name" value="IMP_2"/>
    <property type="match status" value="1"/>
</dbReference>
<dbReference type="Proteomes" id="UP000236884">
    <property type="component" value="Chromosome"/>
</dbReference>
<comment type="cofactor">
    <cofactor evidence="4">
        <name>Mg(2+)</name>
        <dbReference type="ChEBI" id="CHEBI:18420"/>
    </cofactor>
</comment>
<dbReference type="PRINTS" id="PR00377">
    <property type="entry name" value="IMPHPHTASES"/>
</dbReference>
<dbReference type="GO" id="GO:0007165">
    <property type="term" value="P:signal transduction"/>
    <property type="evidence" value="ECO:0007669"/>
    <property type="project" value="TreeGrafter"/>
</dbReference>
<dbReference type="InterPro" id="IPR020550">
    <property type="entry name" value="Inositol_monophosphatase_CS"/>
</dbReference>